<dbReference type="InterPro" id="IPR004199">
    <property type="entry name" value="B-gal_small/dom_5"/>
</dbReference>
<name>A0A645EQ92_9ZZZZ</name>
<dbReference type="GO" id="GO:0005990">
    <property type="term" value="P:lactose catabolic process"/>
    <property type="evidence" value="ECO:0007669"/>
    <property type="project" value="TreeGrafter"/>
</dbReference>
<dbReference type="Pfam" id="PF02929">
    <property type="entry name" value="Bgal_small_N"/>
    <property type="match status" value="1"/>
</dbReference>
<dbReference type="PANTHER" id="PTHR46323">
    <property type="entry name" value="BETA-GALACTOSIDASE"/>
    <property type="match status" value="1"/>
</dbReference>
<dbReference type="AlphaFoldDB" id="A0A645EQ92"/>
<evidence type="ECO:0000256" key="4">
    <source>
        <dbReference type="ARBA" id="ARBA00023295"/>
    </source>
</evidence>
<dbReference type="PANTHER" id="PTHR46323:SF2">
    <property type="entry name" value="BETA-GALACTOSIDASE"/>
    <property type="match status" value="1"/>
</dbReference>
<dbReference type="GO" id="GO:0009341">
    <property type="term" value="C:beta-galactosidase complex"/>
    <property type="evidence" value="ECO:0007669"/>
    <property type="project" value="InterPro"/>
</dbReference>
<comment type="caution">
    <text evidence="6">The sequence shown here is derived from an EMBL/GenBank/DDBJ whole genome shotgun (WGS) entry which is preliminary data.</text>
</comment>
<dbReference type="GO" id="GO:0004565">
    <property type="term" value="F:beta-galactosidase activity"/>
    <property type="evidence" value="ECO:0007669"/>
    <property type="project" value="UniProtKB-EC"/>
</dbReference>
<dbReference type="EC" id="3.2.1.23" evidence="2"/>
<dbReference type="GO" id="GO:0030246">
    <property type="term" value="F:carbohydrate binding"/>
    <property type="evidence" value="ECO:0007669"/>
    <property type="project" value="InterPro"/>
</dbReference>
<feature type="domain" description="Beta galactosidase small chain/" evidence="5">
    <location>
        <begin position="1"/>
        <end position="121"/>
    </location>
</feature>
<accession>A0A645EQ92</accession>
<dbReference type="SMART" id="SM01038">
    <property type="entry name" value="Bgal_small_N"/>
    <property type="match status" value="1"/>
</dbReference>
<keyword evidence="3 6" id="KW-0378">Hydrolase</keyword>
<comment type="catalytic activity">
    <reaction evidence="1">
        <text>Hydrolysis of terminal non-reducing beta-D-galactose residues in beta-D-galactosides.</text>
        <dbReference type="EC" id="3.2.1.23"/>
    </reaction>
</comment>
<evidence type="ECO:0000313" key="6">
    <source>
        <dbReference type="EMBL" id="MPN04188.1"/>
    </source>
</evidence>
<proteinExistence type="predicted"/>
<dbReference type="Gene3D" id="2.70.98.10">
    <property type="match status" value="1"/>
</dbReference>
<dbReference type="InterPro" id="IPR014718">
    <property type="entry name" value="GH-type_carb-bd"/>
</dbReference>
<reference evidence="6" key="1">
    <citation type="submission" date="2019-08" db="EMBL/GenBank/DDBJ databases">
        <authorList>
            <person name="Kucharzyk K."/>
            <person name="Murdoch R.W."/>
            <person name="Higgins S."/>
            <person name="Loffler F."/>
        </authorList>
    </citation>
    <scope>NUCLEOTIDE SEQUENCE</scope>
</reference>
<dbReference type="InterPro" id="IPR011013">
    <property type="entry name" value="Gal_mutarotase_sf_dom"/>
</dbReference>
<evidence type="ECO:0000256" key="3">
    <source>
        <dbReference type="ARBA" id="ARBA00022801"/>
    </source>
</evidence>
<evidence type="ECO:0000256" key="2">
    <source>
        <dbReference type="ARBA" id="ARBA00012756"/>
    </source>
</evidence>
<gene>
    <name evidence="6" type="primary">lacZ_35</name>
    <name evidence="6" type="ORF">SDC9_151424</name>
</gene>
<dbReference type="SUPFAM" id="SSF74650">
    <property type="entry name" value="Galactose mutarotase-like"/>
    <property type="match status" value="1"/>
</dbReference>
<organism evidence="6">
    <name type="scientific">bioreactor metagenome</name>
    <dbReference type="NCBI Taxonomy" id="1076179"/>
    <lineage>
        <taxon>unclassified sequences</taxon>
        <taxon>metagenomes</taxon>
        <taxon>ecological metagenomes</taxon>
    </lineage>
</organism>
<protein>
    <recommendedName>
        <fullName evidence="2">beta-galactosidase</fullName>
        <ecNumber evidence="2">3.2.1.23</ecNumber>
    </recommendedName>
</protein>
<dbReference type="EMBL" id="VSSQ01050120">
    <property type="protein sequence ID" value="MPN04188.1"/>
    <property type="molecule type" value="Genomic_DNA"/>
</dbReference>
<evidence type="ECO:0000256" key="1">
    <source>
        <dbReference type="ARBA" id="ARBA00001412"/>
    </source>
</evidence>
<dbReference type="InterPro" id="IPR050347">
    <property type="entry name" value="Bact_Beta-galactosidase"/>
</dbReference>
<keyword evidence="4 6" id="KW-0326">Glycosidase</keyword>
<evidence type="ECO:0000259" key="5">
    <source>
        <dbReference type="SMART" id="SM01038"/>
    </source>
</evidence>
<sequence length="128" mass="14427">MEGARLGVYEGTASENLSGYLIPQECAGRMGVRWMEVTDEQGNGIRFACEDAPFAQSVLPCSEYELEMATHLEELPVPHYTWVRIMGAQMGVGGDDSWGAPVHEEYRLPSDGNREFRFVIQRRQRDDA</sequence>